<evidence type="ECO:0000256" key="7">
    <source>
        <dbReference type="ARBA" id="ARBA00023002"/>
    </source>
</evidence>
<dbReference type="GO" id="GO:0016491">
    <property type="term" value="F:oxidoreductase activity"/>
    <property type="evidence" value="ECO:0007669"/>
    <property type="project" value="UniProtKB-KW"/>
</dbReference>
<evidence type="ECO:0000313" key="11">
    <source>
        <dbReference type="EMBL" id="KAL2326398.1"/>
    </source>
</evidence>
<keyword evidence="5" id="KW-0479">Metal-binding</keyword>
<sequence length="275" mass="30612">MRSPGVNRVVQILSGNVLAGISFGWWKWNHNAHHISCNSLDFDPDLQHLPFFVVSSSFFSSLTSRFYDRKLPFGSLVAGSINLLFEIDVEMADGGHNMALLKPVGGIGCGELDKSPCAVADVIIQDGQSYDFSVVMQLVTMLSTKPSNGLNGFICIVYRSLADVVGSYSKWVYAFKENFRALLLFLAIGISNHYLQMLVHLPLRKVCEDASVVIYEPSNLEILMWIGEGLEKWHLSLEDEEEVMHAISLVLGSVPNRELKNNLLVRLLSSSYEAI</sequence>
<evidence type="ECO:0000256" key="5">
    <source>
        <dbReference type="ARBA" id="ARBA00022723"/>
    </source>
</evidence>
<keyword evidence="9" id="KW-0443">Lipid metabolism</keyword>
<keyword evidence="6" id="KW-1133">Transmembrane helix</keyword>
<protein>
    <recommendedName>
        <fullName evidence="13">Fatty acid desaturase domain-containing protein</fullName>
    </recommendedName>
</protein>
<evidence type="ECO:0000256" key="2">
    <source>
        <dbReference type="ARBA" id="ARBA00005189"/>
    </source>
</evidence>
<keyword evidence="4" id="KW-0812">Transmembrane</keyword>
<proteinExistence type="inferred from homology"/>
<evidence type="ECO:0000256" key="4">
    <source>
        <dbReference type="ARBA" id="ARBA00022692"/>
    </source>
</evidence>
<name>A0ABD1LS97_9FABA</name>
<dbReference type="Gene3D" id="1.25.10.10">
    <property type="entry name" value="Leucine-rich Repeat Variant"/>
    <property type="match status" value="1"/>
</dbReference>
<keyword evidence="7" id="KW-0560">Oxidoreductase</keyword>
<dbReference type="PANTHER" id="PTHR19353:SF30">
    <property type="entry name" value="DELTA 8-(E)-SPHINGOLIPID DESATURASE"/>
    <property type="match status" value="1"/>
</dbReference>
<keyword evidence="10" id="KW-0472">Membrane</keyword>
<gene>
    <name evidence="11" type="ORF">Fmac_025456</name>
</gene>
<evidence type="ECO:0000313" key="12">
    <source>
        <dbReference type="Proteomes" id="UP001603857"/>
    </source>
</evidence>
<evidence type="ECO:0000256" key="1">
    <source>
        <dbReference type="ARBA" id="ARBA00004141"/>
    </source>
</evidence>
<dbReference type="GO" id="GO:0046872">
    <property type="term" value="F:metal ion binding"/>
    <property type="evidence" value="ECO:0007669"/>
    <property type="project" value="UniProtKB-KW"/>
</dbReference>
<evidence type="ECO:0000256" key="10">
    <source>
        <dbReference type="ARBA" id="ARBA00023136"/>
    </source>
</evidence>
<reference evidence="11 12" key="1">
    <citation type="submission" date="2024-08" db="EMBL/GenBank/DDBJ databases">
        <title>Insights into the chromosomal genome structure of Flemingia macrophylla.</title>
        <authorList>
            <person name="Ding Y."/>
            <person name="Zhao Y."/>
            <person name="Bi W."/>
            <person name="Wu M."/>
            <person name="Zhao G."/>
            <person name="Gong Y."/>
            <person name="Li W."/>
            <person name="Zhang P."/>
        </authorList>
    </citation>
    <scope>NUCLEOTIDE SEQUENCE [LARGE SCALE GENOMIC DNA]</scope>
    <source>
        <strain evidence="11">DYQJB</strain>
        <tissue evidence="11">Leaf</tissue>
    </source>
</reference>
<dbReference type="Proteomes" id="UP001603857">
    <property type="component" value="Unassembled WGS sequence"/>
</dbReference>
<dbReference type="PANTHER" id="PTHR19353">
    <property type="entry name" value="FATTY ACID DESATURASE 2"/>
    <property type="match status" value="1"/>
</dbReference>
<keyword evidence="8" id="KW-0408">Iron</keyword>
<evidence type="ECO:0000256" key="9">
    <source>
        <dbReference type="ARBA" id="ARBA00023098"/>
    </source>
</evidence>
<comment type="similarity">
    <text evidence="3">Belongs to the fatty acid desaturase type 1 family.</text>
</comment>
<evidence type="ECO:0000256" key="6">
    <source>
        <dbReference type="ARBA" id="ARBA00022989"/>
    </source>
</evidence>
<organism evidence="11 12">
    <name type="scientific">Flemingia macrophylla</name>
    <dbReference type="NCBI Taxonomy" id="520843"/>
    <lineage>
        <taxon>Eukaryota</taxon>
        <taxon>Viridiplantae</taxon>
        <taxon>Streptophyta</taxon>
        <taxon>Embryophyta</taxon>
        <taxon>Tracheophyta</taxon>
        <taxon>Spermatophyta</taxon>
        <taxon>Magnoliopsida</taxon>
        <taxon>eudicotyledons</taxon>
        <taxon>Gunneridae</taxon>
        <taxon>Pentapetalae</taxon>
        <taxon>rosids</taxon>
        <taxon>fabids</taxon>
        <taxon>Fabales</taxon>
        <taxon>Fabaceae</taxon>
        <taxon>Papilionoideae</taxon>
        <taxon>50 kb inversion clade</taxon>
        <taxon>NPAAA clade</taxon>
        <taxon>indigoferoid/millettioid clade</taxon>
        <taxon>Phaseoleae</taxon>
        <taxon>Flemingia</taxon>
    </lineage>
</organism>
<dbReference type="AlphaFoldDB" id="A0ABD1LS97"/>
<comment type="pathway">
    <text evidence="2">Lipid metabolism.</text>
</comment>
<dbReference type="GO" id="GO:0016020">
    <property type="term" value="C:membrane"/>
    <property type="evidence" value="ECO:0007669"/>
    <property type="project" value="UniProtKB-SubCell"/>
</dbReference>
<comment type="subcellular location">
    <subcellularLocation>
        <location evidence="1">Membrane</location>
        <topology evidence="1">Multi-pass membrane protein</topology>
    </subcellularLocation>
</comment>
<comment type="caution">
    <text evidence="11">The sequence shown here is derived from an EMBL/GenBank/DDBJ whole genome shotgun (WGS) entry which is preliminary data.</text>
</comment>
<keyword evidence="12" id="KW-1185">Reference proteome</keyword>
<dbReference type="InterPro" id="IPR011989">
    <property type="entry name" value="ARM-like"/>
</dbReference>
<evidence type="ECO:0008006" key="13">
    <source>
        <dbReference type="Google" id="ProtNLM"/>
    </source>
</evidence>
<evidence type="ECO:0000256" key="3">
    <source>
        <dbReference type="ARBA" id="ARBA00009295"/>
    </source>
</evidence>
<dbReference type="InterPro" id="IPR012171">
    <property type="entry name" value="Fatty_acid_desaturase"/>
</dbReference>
<evidence type="ECO:0000256" key="8">
    <source>
        <dbReference type="ARBA" id="ARBA00023004"/>
    </source>
</evidence>
<dbReference type="GO" id="GO:0006629">
    <property type="term" value="P:lipid metabolic process"/>
    <property type="evidence" value="ECO:0007669"/>
    <property type="project" value="UniProtKB-KW"/>
</dbReference>
<accession>A0ABD1LS97</accession>
<dbReference type="EMBL" id="JBGMDY010000008">
    <property type="protein sequence ID" value="KAL2326398.1"/>
    <property type="molecule type" value="Genomic_DNA"/>
</dbReference>